<comment type="function">
    <text evidence="9">Converts cobyric acid to cobinamide by the addition of aminopropanol on the F carboxylic group.</text>
</comment>
<keyword evidence="11" id="KW-1185">Reference proteome</keyword>
<evidence type="ECO:0000256" key="1">
    <source>
        <dbReference type="ARBA" id="ARBA00004651"/>
    </source>
</evidence>
<keyword evidence="8 9" id="KW-0472">Membrane</keyword>
<evidence type="ECO:0000256" key="3">
    <source>
        <dbReference type="ARBA" id="ARBA00006263"/>
    </source>
</evidence>
<feature type="transmembrane region" description="Helical" evidence="9">
    <location>
        <begin position="48"/>
        <end position="69"/>
    </location>
</feature>
<dbReference type="STRING" id="1000565.METUNv1_02830"/>
<evidence type="ECO:0000313" key="10">
    <source>
        <dbReference type="EMBL" id="EGK71436.1"/>
    </source>
</evidence>
<dbReference type="UniPathway" id="UPA00148"/>
<dbReference type="Pfam" id="PF03186">
    <property type="entry name" value="CobD_Cbib"/>
    <property type="match status" value="1"/>
</dbReference>
<keyword evidence="4 9" id="KW-1003">Cell membrane</keyword>
<evidence type="ECO:0000256" key="7">
    <source>
        <dbReference type="ARBA" id="ARBA00022989"/>
    </source>
</evidence>
<evidence type="ECO:0000313" key="11">
    <source>
        <dbReference type="Proteomes" id="UP000005019"/>
    </source>
</evidence>
<dbReference type="InterPro" id="IPR004485">
    <property type="entry name" value="Cobalamin_biosynth_CobD/CbiB"/>
</dbReference>
<keyword evidence="7 9" id="KW-1133">Transmembrane helix</keyword>
<organism evidence="10 11">
    <name type="scientific">Methyloversatilis universalis (strain ATCC BAA-1314 / DSM 25237 / JCM 13912 / CCUG 52030 / FAM5)</name>
    <dbReference type="NCBI Taxonomy" id="1000565"/>
    <lineage>
        <taxon>Bacteria</taxon>
        <taxon>Pseudomonadati</taxon>
        <taxon>Pseudomonadota</taxon>
        <taxon>Betaproteobacteria</taxon>
        <taxon>Nitrosomonadales</taxon>
        <taxon>Sterolibacteriaceae</taxon>
        <taxon>Methyloversatilis</taxon>
    </lineage>
</organism>
<evidence type="ECO:0000256" key="6">
    <source>
        <dbReference type="ARBA" id="ARBA00022692"/>
    </source>
</evidence>
<protein>
    <recommendedName>
        <fullName evidence="9">Cobalamin biosynthesis protein CobD</fullName>
    </recommendedName>
</protein>
<dbReference type="Proteomes" id="UP000005019">
    <property type="component" value="Unassembled WGS sequence"/>
</dbReference>
<dbReference type="HAMAP" id="MF_00024">
    <property type="entry name" value="CobD_CbiB"/>
    <property type="match status" value="1"/>
</dbReference>
<name>F5REV5_METUF</name>
<comment type="subcellular location">
    <subcellularLocation>
        <location evidence="1 9">Cell membrane</location>
        <topology evidence="1 9">Multi-pass membrane protein</topology>
    </subcellularLocation>
</comment>
<evidence type="ECO:0000256" key="8">
    <source>
        <dbReference type="ARBA" id="ARBA00023136"/>
    </source>
</evidence>
<dbReference type="eggNOG" id="COG1270">
    <property type="taxonomic scope" value="Bacteria"/>
</dbReference>
<comment type="caution">
    <text evidence="9">Lacks conserved residue(s) required for the propagation of feature annotation.</text>
</comment>
<dbReference type="RefSeq" id="WP_008062816.1">
    <property type="nucleotide sequence ID" value="NZ_AFHG01000052.1"/>
</dbReference>
<evidence type="ECO:0000256" key="9">
    <source>
        <dbReference type="HAMAP-Rule" id="MF_00024"/>
    </source>
</evidence>
<feature type="transmembrane region" description="Helical" evidence="9">
    <location>
        <begin position="285"/>
        <end position="306"/>
    </location>
</feature>
<dbReference type="AlphaFoldDB" id="F5REV5"/>
<evidence type="ECO:0000256" key="4">
    <source>
        <dbReference type="ARBA" id="ARBA00022475"/>
    </source>
</evidence>
<evidence type="ECO:0000256" key="5">
    <source>
        <dbReference type="ARBA" id="ARBA00022573"/>
    </source>
</evidence>
<gene>
    <name evidence="9" type="primary">cobD</name>
    <name evidence="10" type="ORF">METUNv1_02830</name>
</gene>
<keyword evidence="6 9" id="KW-0812">Transmembrane</keyword>
<dbReference type="GO" id="GO:0048472">
    <property type="term" value="F:threonine-phosphate decarboxylase activity"/>
    <property type="evidence" value="ECO:0007669"/>
    <property type="project" value="InterPro"/>
</dbReference>
<proteinExistence type="inferred from homology"/>
<dbReference type="GO" id="GO:0015420">
    <property type="term" value="F:ABC-type vitamin B12 transporter activity"/>
    <property type="evidence" value="ECO:0007669"/>
    <property type="project" value="UniProtKB-UniRule"/>
</dbReference>
<reference evidence="10 11" key="1">
    <citation type="journal article" date="2011" name="J. Bacteriol.">
        <title>Genome sequence of Methyloversatilis universalis FAM5T, a methylotrophic representative of the order Rhodocyclales.</title>
        <authorList>
            <person name="Kittichotirat W."/>
            <person name="Good N.M."/>
            <person name="Hall R."/>
            <person name="Bringel F."/>
            <person name="Lajus A."/>
            <person name="Medigue C."/>
            <person name="Smalley N.E."/>
            <person name="Beck D."/>
            <person name="Bumgarner R."/>
            <person name="Vuilleumier S."/>
            <person name="Kalyuzhnaya M.G."/>
        </authorList>
    </citation>
    <scope>NUCLEOTIDE SEQUENCE [LARGE SCALE GENOMIC DNA]</scope>
    <source>
        <strain evidence="11">ATCC BAA-1314 / JCM 13912 / FAM5</strain>
    </source>
</reference>
<comment type="pathway">
    <text evidence="2 9">Cofactor biosynthesis; adenosylcobalamin biosynthesis.</text>
</comment>
<comment type="similarity">
    <text evidence="3 9">Belongs to the CobD/CbiB family.</text>
</comment>
<dbReference type="OrthoDB" id="8533534at2"/>
<keyword evidence="5 9" id="KW-0169">Cobalamin biosynthesis</keyword>
<dbReference type="EMBL" id="AFHG01000052">
    <property type="protein sequence ID" value="EGK71436.1"/>
    <property type="molecule type" value="Genomic_DNA"/>
</dbReference>
<dbReference type="GO" id="GO:0009236">
    <property type="term" value="P:cobalamin biosynthetic process"/>
    <property type="evidence" value="ECO:0007669"/>
    <property type="project" value="UniProtKB-UniRule"/>
</dbReference>
<dbReference type="PANTHER" id="PTHR34308">
    <property type="entry name" value="COBALAMIN BIOSYNTHESIS PROTEIN CBIB"/>
    <property type="match status" value="1"/>
</dbReference>
<sequence>MTWLSLFVALLIEQYKPLSYERVVAGPLARYATWFEQRLNAGEARHGVVAWSLAVGLPVAAVWFLYLLLVWINPLLGWVLNVVVLYITMGFRQFSHHFEATAHALREGDTETARRELGNWLSRNTDRMRTEEIARLAIEQGLLAAHRHVFAPLALFALLPGPTGPLIYRLTERLSWSWARRENIEFGAFGRFARNMYEWLDFIPVRMTAATFAIVGDFEDAVHCWRTQAAKWPEQAAGILLASGAGALGVKLGAPLFELGEVADRPELGMGDEADVDLMQSAIGLVWRTLIFCLLLLGLLTLAGYVGS</sequence>
<feature type="transmembrane region" description="Helical" evidence="9">
    <location>
        <begin position="75"/>
        <end position="91"/>
    </location>
</feature>
<dbReference type="GO" id="GO:0005886">
    <property type="term" value="C:plasma membrane"/>
    <property type="evidence" value="ECO:0007669"/>
    <property type="project" value="UniProtKB-SubCell"/>
</dbReference>
<comment type="caution">
    <text evidence="10">The sequence shown here is derived from an EMBL/GenBank/DDBJ whole genome shotgun (WGS) entry which is preliminary data.</text>
</comment>
<accession>F5REV5</accession>
<dbReference type="NCBIfam" id="NF005792">
    <property type="entry name" value="PRK07630.1"/>
    <property type="match status" value="1"/>
</dbReference>
<dbReference type="PANTHER" id="PTHR34308:SF1">
    <property type="entry name" value="COBALAMIN BIOSYNTHESIS PROTEIN CBIB"/>
    <property type="match status" value="1"/>
</dbReference>
<evidence type="ECO:0000256" key="2">
    <source>
        <dbReference type="ARBA" id="ARBA00004953"/>
    </source>
</evidence>